<dbReference type="EMBL" id="RCHS01002016">
    <property type="protein sequence ID" value="RMX49974.1"/>
    <property type="molecule type" value="Genomic_DNA"/>
</dbReference>
<proteinExistence type="predicted"/>
<evidence type="ECO:0000313" key="2">
    <source>
        <dbReference type="Proteomes" id="UP000275408"/>
    </source>
</evidence>
<name>A0A3M6U8X7_POCDA</name>
<comment type="caution">
    <text evidence="1">The sequence shown here is derived from an EMBL/GenBank/DDBJ whole genome shotgun (WGS) entry which is preliminary data.</text>
</comment>
<keyword evidence="2" id="KW-1185">Reference proteome</keyword>
<sequence>MALSGATTTVKPITNVNNQITAVVWNKAKKNQECTDGGTEEDLTGCFAPTDNKAYLPYGPYKQQAAKGKRKAFDSYSLSTLRRAKRNLKNSAWSMQPVEVLIGCLKNFKMKCYFNGIDFNANLDLMHTKIYRYLAVDFTEEFDPGAVTEQVKPL</sequence>
<accession>A0A3M6U8X7</accession>
<organism evidence="1 2">
    <name type="scientific">Pocillopora damicornis</name>
    <name type="common">Cauliflower coral</name>
    <name type="synonym">Millepora damicornis</name>
    <dbReference type="NCBI Taxonomy" id="46731"/>
    <lineage>
        <taxon>Eukaryota</taxon>
        <taxon>Metazoa</taxon>
        <taxon>Cnidaria</taxon>
        <taxon>Anthozoa</taxon>
        <taxon>Hexacorallia</taxon>
        <taxon>Scleractinia</taxon>
        <taxon>Astrocoeniina</taxon>
        <taxon>Pocilloporidae</taxon>
        <taxon>Pocillopora</taxon>
    </lineage>
</organism>
<dbReference type="AlphaFoldDB" id="A0A3M6U8X7"/>
<reference evidence="1 2" key="1">
    <citation type="journal article" date="2018" name="Sci. Rep.">
        <title>Comparative analysis of the Pocillopora damicornis genome highlights role of immune system in coral evolution.</title>
        <authorList>
            <person name="Cunning R."/>
            <person name="Bay R.A."/>
            <person name="Gillette P."/>
            <person name="Baker A.C."/>
            <person name="Traylor-Knowles N."/>
        </authorList>
    </citation>
    <scope>NUCLEOTIDE SEQUENCE [LARGE SCALE GENOMIC DNA]</scope>
    <source>
        <strain evidence="1">RSMAS</strain>
        <tissue evidence="1">Whole animal</tissue>
    </source>
</reference>
<gene>
    <name evidence="1" type="ORF">pdam_00025307</name>
</gene>
<protein>
    <submittedName>
        <fullName evidence="1">Uncharacterized protein</fullName>
    </submittedName>
</protein>
<dbReference type="Proteomes" id="UP000275408">
    <property type="component" value="Unassembled WGS sequence"/>
</dbReference>
<evidence type="ECO:0000313" key="1">
    <source>
        <dbReference type="EMBL" id="RMX49974.1"/>
    </source>
</evidence>